<protein>
    <submittedName>
        <fullName evidence="1">Uncharacterized protein</fullName>
    </submittedName>
</protein>
<sequence>MNKTEACKGNMEGLKAKEVESEWIIVTVLIFRENYFASLNV</sequence>
<reference evidence="1 2" key="1">
    <citation type="submission" date="2024-02" db="EMBL/GenBank/DDBJ databases">
        <title>Seven novel Bacillus-like species.</title>
        <authorList>
            <person name="Liu G."/>
        </authorList>
    </citation>
    <scope>NUCLEOTIDE SEQUENCE [LARGE SCALE GENOMIC DNA]</scope>
    <source>
        <strain evidence="1 2">FJAT-53654</strain>
    </source>
</reference>
<proteinExistence type="predicted"/>
<gene>
    <name evidence="1" type="ORF">WCV66_19010</name>
</gene>
<dbReference type="EMBL" id="CP147403">
    <property type="protein sequence ID" value="WXB87306.1"/>
    <property type="molecule type" value="Genomic_DNA"/>
</dbReference>
<accession>A0ABZ2MPM1</accession>
<organism evidence="1 2">
    <name type="scientific">Metabacillus rhizosphaerae</name>
    <dbReference type="NCBI Taxonomy" id="3117747"/>
    <lineage>
        <taxon>Bacteria</taxon>
        <taxon>Bacillati</taxon>
        <taxon>Bacillota</taxon>
        <taxon>Bacilli</taxon>
        <taxon>Bacillales</taxon>
        <taxon>Bacillaceae</taxon>
        <taxon>Metabacillus</taxon>
    </lineage>
</organism>
<name>A0ABZ2MPM1_9BACI</name>
<dbReference type="Proteomes" id="UP001368328">
    <property type="component" value="Chromosome"/>
</dbReference>
<keyword evidence="2" id="KW-1185">Reference proteome</keyword>
<evidence type="ECO:0000313" key="1">
    <source>
        <dbReference type="EMBL" id="WXB87306.1"/>
    </source>
</evidence>
<evidence type="ECO:0000313" key="2">
    <source>
        <dbReference type="Proteomes" id="UP001368328"/>
    </source>
</evidence>
<dbReference type="RefSeq" id="WP_338786532.1">
    <property type="nucleotide sequence ID" value="NZ_CP147403.1"/>
</dbReference>